<protein>
    <submittedName>
        <fullName evidence="1">Uncharacterized protein</fullName>
    </submittedName>
</protein>
<dbReference type="Proteomes" id="UP000248555">
    <property type="component" value="Unassembled WGS sequence"/>
</dbReference>
<reference evidence="1 2" key="1">
    <citation type="submission" date="2018-06" db="EMBL/GenBank/DDBJ databases">
        <title>Genomic Encyclopedia of Type Strains, Phase III (KMG-III): the genomes of soil and plant-associated and newly described type strains.</title>
        <authorList>
            <person name="Whitman W."/>
        </authorList>
    </citation>
    <scope>NUCLEOTIDE SEQUENCE [LARGE SCALE GENOMIC DNA]</scope>
    <source>
        <strain evidence="1 2">CGMCC 1.8979</strain>
    </source>
</reference>
<dbReference type="RefSeq" id="WP_111644712.1">
    <property type="nucleotide sequence ID" value="NZ_QLMH01000004.1"/>
</dbReference>
<evidence type="ECO:0000313" key="2">
    <source>
        <dbReference type="Proteomes" id="UP000248555"/>
    </source>
</evidence>
<keyword evidence="2" id="KW-1185">Reference proteome</keyword>
<accession>A0A327YHL4</accession>
<dbReference type="OrthoDB" id="2989371at2"/>
<proteinExistence type="predicted"/>
<name>A0A327YHL4_9BACL</name>
<dbReference type="AlphaFoldDB" id="A0A327YHL4"/>
<comment type="caution">
    <text evidence="1">The sequence shown here is derived from an EMBL/GenBank/DDBJ whole genome shotgun (WGS) entry which is preliminary data.</text>
</comment>
<organism evidence="1 2">
    <name type="scientific">Paranoxybacillus vitaminiphilus</name>
    <dbReference type="NCBI Taxonomy" id="581036"/>
    <lineage>
        <taxon>Bacteria</taxon>
        <taxon>Bacillati</taxon>
        <taxon>Bacillota</taxon>
        <taxon>Bacilli</taxon>
        <taxon>Bacillales</taxon>
        <taxon>Anoxybacillaceae</taxon>
        <taxon>Paranoxybacillus</taxon>
    </lineage>
</organism>
<evidence type="ECO:0000313" key="1">
    <source>
        <dbReference type="EMBL" id="RAK20404.1"/>
    </source>
</evidence>
<dbReference type="EMBL" id="QLMH01000004">
    <property type="protein sequence ID" value="RAK20404.1"/>
    <property type="molecule type" value="Genomic_DNA"/>
</dbReference>
<gene>
    <name evidence="1" type="ORF">B0I26_10455</name>
</gene>
<sequence length="107" mass="12441">MNAKKQVNEKNWDKVKKQFEGGILHAHMLRGILDISQFSKICVYTVYQNDKLLQKTADPSLLRQPVGKRLTSQPYKDWNESFVFILNEKVPHHRIQLNASGQGEYTL</sequence>